<keyword evidence="3" id="KW-1185">Reference proteome</keyword>
<protein>
    <submittedName>
        <fullName evidence="2">Sugar lactone lactonase YvrE</fullName>
    </submittedName>
</protein>
<organism evidence="2 3">
    <name type="scientific">Lentzea jiangxiensis</name>
    <dbReference type="NCBI Taxonomy" id="641025"/>
    <lineage>
        <taxon>Bacteria</taxon>
        <taxon>Bacillati</taxon>
        <taxon>Actinomycetota</taxon>
        <taxon>Actinomycetes</taxon>
        <taxon>Pseudonocardiales</taxon>
        <taxon>Pseudonocardiaceae</taxon>
        <taxon>Lentzea</taxon>
    </lineage>
</organism>
<dbReference type="EMBL" id="FNIX01000008">
    <property type="protein sequence ID" value="SDP42804.1"/>
    <property type="molecule type" value="Genomic_DNA"/>
</dbReference>
<evidence type="ECO:0000313" key="3">
    <source>
        <dbReference type="Proteomes" id="UP000199691"/>
    </source>
</evidence>
<feature type="chain" id="PRO_5011627185" evidence="1">
    <location>
        <begin position="27"/>
        <end position="337"/>
    </location>
</feature>
<dbReference type="Proteomes" id="UP000199691">
    <property type="component" value="Unassembled WGS sequence"/>
</dbReference>
<sequence>MRVHKPMGTLLTLLVTAALFAAPAAAAPVPAERFPAVVNLPNGFSPEGIAVDGKTAYTGSLANGAIRRVDLRTGVTTQFAPSPGPGKISVGMDVDRFGRLWVAGGGHGGPLPGVLSSFRLYDTRSGAKLADVLVPEASFINDVEVTRDAAWFTDSADPAALVRVPIGTTGRVGVAEKIVLGGGWVPGGPINANGITATPDGENLLVGQTAAAGGGAALYLVPSTTGDVALARKINLQGDLESADGLVLVGRTLYVVTHDGVVEVELARQLTAGRVLGVTEVPGAAFASTGAVFGGRLYVVDANLGENLSNIGNPDATFKIVAIPVPWNRRRFVGRAE</sequence>
<dbReference type="STRING" id="641025.SAMN05421507_108150"/>
<accession>A0A1H0SM47</accession>
<name>A0A1H0SM47_9PSEU</name>
<evidence type="ECO:0000313" key="2">
    <source>
        <dbReference type="EMBL" id="SDP42804.1"/>
    </source>
</evidence>
<gene>
    <name evidence="2" type="ORF">SAMN05421507_108150</name>
</gene>
<feature type="signal peptide" evidence="1">
    <location>
        <begin position="1"/>
        <end position="26"/>
    </location>
</feature>
<dbReference type="InterPro" id="IPR011042">
    <property type="entry name" value="6-blade_b-propeller_TolB-like"/>
</dbReference>
<proteinExistence type="predicted"/>
<dbReference type="Gene3D" id="2.120.10.30">
    <property type="entry name" value="TolB, C-terminal domain"/>
    <property type="match status" value="1"/>
</dbReference>
<evidence type="ECO:0000256" key="1">
    <source>
        <dbReference type="SAM" id="SignalP"/>
    </source>
</evidence>
<dbReference type="SUPFAM" id="SSF63829">
    <property type="entry name" value="Calcium-dependent phosphotriesterase"/>
    <property type="match status" value="1"/>
</dbReference>
<dbReference type="AlphaFoldDB" id="A0A1H0SM47"/>
<keyword evidence="1" id="KW-0732">Signal</keyword>
<reference evidence="3" key="1">
    <citation type="submission" date="2016-10" db="EMBL/GenBank/DDBJ databases">
        <authorList>
            <person name="Varghese N."/>
            <person name="Submissions S."/>
        </authorList>
    </citation>
    <scope>NUCLEOTIDE SEQUENCE [LARGE SCALE GENOMIC DNA]</scope>
    <source>
        <strain evidence="3">CGMCC 4.6609</strain>
    </source>
</reference>